<evidence type="ECO:0000313" key="1">
    <source>
        <dbReference type="EMBL" id="RPA78353.1"/>
    </source>
</evidence>
<evidence type="ECO:0000313" key="2">
    <source>
        <dbReference type="Proteomes" id="UP000275078"/>
    </source>
</evidence>
<dbReference type="Proteomes" id="UP000275078">
    <property type="component" value="Unassembled WGS sequence"/>
</dbReference>
<accession>A0A3N4HWW2</accession>
<dbReference type="AlphaFoldDB" id="A0A3N4HWW2"/>
<protein>
    <recommendedName>
        <fullName evidence="3">F-box domain-containing protein</fullName>
    </recommendedName>
</protein>
<dbReference type="EMBL" id="ML119712">
    <property type="protein sequence ID" value="RPA78353.1"/>
    <property type="molecule type" value="Genomic_DNA"/>
</dbReference>
<gene>
    <name evidence="1" type="ORF">BJ508DRAFT_329294</name>
</gene>
<sequence>MPSMFYTLPVELRLEIYSHCTAFTLIMLSHFCRRLYLEINKYPSVYTHCYGYTKPKPFRYTYAFLHNPTPKHPLLRKPHVPLSSDFLSRLSSPTERDLFLSLFPARKTTRPPDRYPYPSWMVRTICHKCLRIISVPRSLHHVAMWNVGCFQVYIEERGRLKKQKMYPFFYCGRGKCVEAAVAGDGALRGVPSGVEGWAEWWGKWGRYLAGGAVLARPVRVVGRVLRGGGRMVWRWELK</sequence>
<reference evidence="1 2" key="1">
    <citation type="journal article" date="2018" name="Nat. Ecol. Evol.">
        <title>Pezizomycetes genomes reveal the molecular basis of ectomycorrhizal truffle lifestyle.</title>
        <authorList>
            <person name="Murat C."/>
            <person name="Payen T."/>
            <person name="Noel B."/>
            <person name="Kuo A."/>
            <person name="Morin E."/>
            <person name="Chen J."/>
            <person name="Kohler A."/>
            <person name="Krizsan K."/>
            <person name="Balestrini R."/>
            <person name="Da Silva C."/>
            <person name="Montanini B."/>
            <person name="Hainaut M."/>
            <person name="Levati E."/>
            <person name="Barry K.W."/>
            <person name="Belfiori B."/>
            <person name="Cichocki N."/>
            <person name="Clum A."/>
            <person name="Dockter R.B."/>
            <person name="Fauchery L."/>
            <person name="Guy J."/>
            <person name="Iotti M."/>
            <person name="Le Tacon F."/>
            <person name="Lindquist E.A."/>
            <person name="Lipzen A."/>
            <person name="Malagnac F."/>
            <person name="Mello A."/>
            <person name="Molinier V."/>
            <person name="Miyauchi S."/>
            <person name="Poulain J."/>
            <person name="Riccioni C."/>
            <person name="Rubini A."/>
            <person name="Sitrit Y."/>
            <person name="Splivallo R."/>
            <person name="Traeger S."/>
            <person name="Wang M."/>
            <person name="Zifcakova L."/>
            <person name="Wipf D."/>
            <person name="Zambonelli A."/>
            <person name="Paolocci F."/>
            <person name="Nowrousian M."/>
            <person name="Ottonello S."/>
            <person name="Baldrian P."/>
            <person name="Spatafora J.W."/>
            <person name="Henrissat B."/>
            <person name="Nagy L.G."/>
            <person name="Aury J.M."/>
            <person name="Wincker P."/>
            <person name="Grigoriev I.V."/>
            <person name="Bonfante P."/>
            <person name="Martin F.M."/>
        </authorList>
    </citation>
    <scope>NUCLEOTIDE SEQUENCE [LARGE SCALE GENOMIC DNA]</scope>
    <source>
        <strain evidence="1 2">RN42</strain>
    </source>
</reference>
<evidence type="ECO:0008006" key="3">
    <source>
        <dbReference type="Google" id="ProtNLM"/>
    </source>
</evidence>
<organism evidence="1 2">
    <name type="scientific">Ascobolus immersus RN42</name>
    <dbReference type="NCBI Taxonomy" id="1160509"/>
    <lineage>
        <taxon>Eukaryota</taxon>
        <taxon>Fungi</taxon>
        <taxon>Dikarya</taxon>
        <taxon>Ascomycota</taxon>
        <taxon>Pezizomycotina</taxon>
        <taxon>Pezizomycetes</taxon>
        <taxon>Pezizales</taxon>
        <taxon>Ascobolaceae</taxon>
        <taxon>Ascobolus</taxon>
    </lineage>
</organism>
<name>A0A3N4HWW2_ASCIM</name>
<dbReference type="OrthoDB" id="435188at2759"/>
<keyword evidence="2" id="KW-1185">Reference proteome</keyword>
<proteinExistence type="predicted"/>